<gene>
    <name evidence="9" type="ORF">GCM10023211_02130</name>
</gene>
<keyword evidence="5" id="KW-0234">DNA repair</keyword>
<dbReference type="Proteomes" id="UP001500171">
    <property type="component" value="Unassembled WGS sequence"/>
</dbReference>
<comment type="caution">
    <text evidence="9">The sequence shown here is derived from an EMBL/GenBank/DDBJ whole genome shotgun (WGS) entry which is preliminary data.</text>
</comment>
<dbReference type="Gene3D" id="2.10.109.10">
    <property type="entry name" value="Umud Fragment, subunit A"/>
    <property type="match status" value="1"/>
</dbReference>
<organism evidence="9 10">
    <name type="scientific">Orbus sasakiae</name>
    <dbReference type="NCBI Taxonomy" id="1078475"/>
    <lineage>
        <taxon>Bacteria</taxon>
        <taxon>Pseudomonadati</taxon>
        <taxon>Pseudomonadota</taxon>
        <taxon>Gammaproteobacteria</taxon>
        <taxon>Orbales</taxon>
        <taxon>Orbaceae</taxon>
        <taxon>Orbus</taxon>
    </lineage>
</organism>
<dbReference type="PRINTS" id="PR00726">
    <property type="entry name" value="LEXASERPTASE"/>
</dbReference>
<evidence type="ECO:0000256" key="1">
    <source>
        <dbReference type="ARBA" id="ARBA00007484"/>
    </source>
</evidence>
<dbReference type="PANTHER" id="PTHR33516:SF2">
    <property type="entry name" value="LEXA REPRESSOR-RELATED"/>
    <property type="match status" value="1"/>
</dbReference>
<evidence type="ECO:0000313" key="9">
    <source>
        <dbReference type="EMBL" id="GAA5104451.1"/>
    </source>
</evidence>
<dbReference type="RefSeq" id="WP_345487835.1">
    <property type="nucleotide sequence ID" value="NZ_BAABHY010000001.1"/>
</dbReference>
<dbReference type="InterPro" id="IPR039418">
    <property type="entry name" value="LexA-like"/>
</dbReference>
<dbReference type="SUPFAM" id="SSF51306">
    <property type="entry name" value="LexA/Signal peptidase"/>
    <property type="match status" value="1"/>
</dbReference>
<keyword evidence="4 7" id="KW-0068">Autocatalytic cleavage</keyword>
<keyword evidence="10" id="KW-1185">Reference proteome</keyword>
<keyword evidence="6" id="KW-0742">SOS response</keyword>
<dbReference type="Pfam" id="PF00717">
    <property type="entry name" value="Peptidase_S24"/>
    <property type="match status" value="1"/>
</dbReference>
<evidence type="ECO:0000256" key="3">
    <source>
        <dbReference type="ARBA" id="ARBA00022801"/>
    </source>
</evidence>
<dbReference type="PANTHER" id="PTHR33516">
    <property type="entry name" value="LEXA REPRESSOR"/>
    <property type="match status" value="1"/>
</dbReference>
<proteinExistence type="inferred from homology"/>
<keyword evidence="2" id="KW-0227">DNA damage</keyword>
<dbReference type="CDD" id="cd06529">
    <property type="entry name" value="S24_LexA-like"/>
    <property type="match status" value="1"/>
</dbReference>
<dbReference type="EMBL" id="BAABHY010000001">
    <property type="protein sequence ID" value="GAA5104451.1"/>
    <property type="molecule type" value="Genomic_DNA"/>
</dbReference>
<evidence type="ECO:0000256" key="5">
    <source>
        <dbReference type="ARBA" id="ARBA00023204"/>
    </source>
</evidence>
<accession>A0ABP9MYH8</accession>
<protein>
    <submittedName>
        <fullName evidence="9">Translesion error-prone DNA polymerase V autoproteolytic subunit</fullName>
    </submittedName>
</protein>
<keyword evidence="3 7" id="KW-0378">Hydrolase</keyword>
<evidence type="ECO:0000256" key="4">
    <source>
        <dbReference type="ARBA" id="ARBA00022813"/>
    </source>
</evidence>
<evidence type="ECO:0000313" key="10">
    <source>
        <dbReference type="Proteomes" id="UP001500171"/>
    </source>
</evidence>
<dbReference type="InterPro" id="IPR006197">
    <property type="entry name" value="Peptidase_S24_LexA"/>
</dbReference>
<dbReference type="InterPro" id="IPR036286">
    <property type="entry name" value="LexA/Signal_pep-like_sf"/>
</dbReference>
<evidence type="ECO:0000259" key="8">
    <source>
        <dbReference type="Pfam" id="PF00717"/>
    </source>
</evidence>
<sequence>MNSENKQSLLECVSILAKNPQQTINIPIFLDTVAAGFPSPAQDFIEKRIDLNELLIKHPAATYILKVSGESMINDHIQDGDLVIVDSAKEAKHGDIVIASILGEFTIKKLCTTPKLMLKPMNPNFNPIMIPNPDELNIFGVVTYIIHKV</sequence>
<comment type="similarity">
    <text evidence="1 7">Belongs to the peptidase S24 family.</text>
</comment>
<evidence type="ECO:0000256" key="6">
    <source>
        <dbReference type="ARBA" id="ARBA00023236"/>
    </source>
</evidence>
<dbReference type="NCBIfam" id="NF007621">
    <property type="entry name" value="PRK10276.1"/>
    <property type="match status" value="1"/>
</dbReference>
<reference evidence="10" key="1">
    <citation type="journal article" date="2019" name="Int. J. Syst. Evol. Microbiol.">
        <title>The Global Catalogue of Microorganisms (GCM) 10K type strain sequencing project: providing services to taxonomists for standard genome sequencing and annotation.</title>
        <authorList>
            <consortium name="The Broad Institute Genomics Platform"/>
            <consortium name="The Broad Institute Genome Sequencing Center for Infectious Disease"/>
            <person name="Wu L."/>
            <person name="Ma J."/>
        </authorList>
    </citation>
    <scope>NUCLEOTIDE SEQUENCE [LARGE SCALE GENOMIC DNA]</scope>
    <source>
        <strain evidence="10">JCM 18050</strain>
    </source>
</reference>
<dbReference type="InterPro" id="IPR015927">
    <property type="entry name" value="Peptidase_S24_S26A/B/C"/>
</dbReference>
<evidence type="ECO:0000256" key="7">
    <source>
        <dbReference type="RuleBase" id="RU003991"/>
    </source>
</evidence>
<feature type="domain" description="Peptidase S24/S26A/S26B/S26C" evidence="8">
    <location>
        <begin position="27"/>
        <end position="142"/>
    </location>
</feature>
<evidence type="ECO:0000256" key="2">
    <source>
        <dbReference type="ARBA" id="ARBA00022763"/>
    </source>
</evidence>
<name>A0ABP9MYH8_9GAMM</name>
<dbReference type="InterPro" id="IPR050077">
    <property type="entry name" value="LexA_repressor"/>
</dbReference>